<sequence>CLILTSLILPFFQYLLIRHIVWSHSAHAQRFFFLWRVHVISTRPISNVQTGQGFCILQEQKEKTPPTSFNQCSAGH</sequence>
<organism evidence="2 3">
    <name type="scientific">Staurois parvus</name>
    <dbReference type="NCBI Taxonomy" id="386267"/>
    <lineage>
        <taxon>Eukaryota</taxon>
        <taxon>Metazoa</taxon>
        <taxon>Chordata</taxon>
        <taxon>Craniata</taxon>
        <taxon>Vertebrata</taxon>
        <taxon>Euteleostomi</taxon>
        <taxon>Amphibia</taxon>
        <taxon>Batrachia</taxon>
        <taxon>Anura</taxon>
        <taxon>Neobatrachia</taxon>
        <taxon>Ranoidea</taxon>
        <taxon>Ranidae</taxon>
        <taxon>Staurois</taxon>
    </lineage>
</organism>
<protein>
    <submittedName>
        <fullName evidence="2">Uncharacterized protein</fullName>
    </submittedName>
</protein>
<accession>A0ABN9BK60</accession>
<feature type="signal peptide" evidence="1">
    <location>
        <begin position="1"/>
        <end position="28"/>
    </location>
</feature>
<dbReference type="Proteomes" id="UP001162483">
    <property type="component" value="Unassembled WGS sequence"/>
</dbReference>
<evidence type="ECO:0000256" key="1">
    <source>
        <dbReference type="SAM" id="SignalP"/>
    </source>
</evidence>
<keyword evidence="3" id="KW-1185">Reference proteome</keyword>
<keyword evidence="1" id="KW-0732">Signal</keyword>
<feature type="non-terminal residue" evidence="2">
    <location>
        <position position="1"/>
    </location>
</feature>
<name>A0ABN9BK60_9NEOB</name>
<feature type="chain" id="PRO_5045516959" evidence="1">
    <location>
        <begin position="29"/>
        <end position="76"/>
    </location>
</feature>
<evidence type="ECO:0000313" key="3">
    <source>
        <dbReference type="Proteomes" id="UP001162483"/>
    </source>
</evidence>
<dbReference type="EMBL" id="CATNWA010004528">
    <property type="protein sequence ID" value="CAI9548021.1"/>
    <property type="molecule type" value="Genomic_DNA"/>
</dbReference>
<gene>
    <name evidence="2" type="ORF">SPARVUS_LOCUS3085381</name>
</gene>
<reference evidence="2" key="1">
    <citation type="submission" date="2023-05" db="EMBL/GenBank/DDBJ databases">
        <authorList>
            <person name="Stuckert A."/>
        </authorList>
    </citation>
    <scope>NUCLEOTIDE SEQUENCE</scope>
</reference>
<proteinExistence type="predicted"/>
<comment type="caution">
    <text evidence="2">The sequence shown here is derived from an EMBL/GenBank/DDBJ whole genome shotgun (WGS) entry which is preliminary data.</text>
</comment>
<evidence type="ECO:0000313" key="2">
    <source>
        <dbReference type="EMBL" id="CAI9548021.1"/>
    </source>
</evidence>